<evidence type="ECO:0000313" key="3">
    <source>
        <dbReference type="Proteomes" id="UP000663829"/>
    </source>
</evidence>
<dbReference type="AlphaFoldDB" id="A0A814DRD1"/>
<sequence length="156" mass="18129">MTYQSIKYRNQIENIRIQYVNDIPYLFLQDVRSYFPPVTTLRLNNSQIPFAVDDNSGDLLLPLRVRAYPTDLLTGYDFTHTTCTNIDEIDDEDDDDDDDDNVSDTDTIRDELEIYLTQLYDIAKVTIDKLTGIEQVKYQTLIGCFVFCKCQTTEIV</sequence>
<accession>A0A814DRD1</accession>
<keyword evidence="3" id="KW-1185">Reference proteome</keyword>
<protein>
    <submittedName>
        <fullName evidence="1">Uncharacterized protein</fullName>
    </submittedName>
</protein>
<gene>
    <name evidence="1" type="ORF">GPM918_LOCUS11579</name>
    <name evidence="2" type="ORF">SRO942_LOCUS11577</name>
</gene>
<evidence type="ECO:0000313" key="2">
    <source>
        <dbReference type="EMBL" id="CAF3732362.1"/>
    </source>
</evidence>
<organism evidence="1 3">
    <name type="scientific">Didymodactylos carnosus</name>
    <dbReference type="NCBI Taxonomy" id="1234261"/>
    <lineage>
        <taxon>Eukaryota</taxon>
        <taxon>Metazoa</taxon>
        <taxon>Spiralia</taxon>
        <taxon>Gnathifera</taxon>
        <taxon>Rotifera</taxon>
        <taxon>Eurotatoria</taxon>
        <taxon>Bdelloidea</taxon>
        <taxon>Philodinida</taxon>
        <taxon>Philodinidae</taxon>
        <taxon>Didymodactylos</taxon>
    </lineage>
</organism>
<proteinExistence type="predicted"/>
<dbReference type="EMBL" id="CAJOBC010002419">
    <property type="protein sequence ID" value="CAF3732362.1"/>
    <property type="molecule type" value="Genomic_DNA"/>
</dbReference>
<dbReference type="Proteomes" id="UP000681722">
    <property type="component" value="Unassembled WGS sequence"/>
</dbReference>
<comment type="caution">
    <text evidence="1">The sequence shown here is derived from an EMBL/GenBank/DDBJ whole genome shotgun (WGS) entry which is preliminary data.</text>
</comment>
<evidence type="ECO:0000313" key="1">
    <source>
        <dbReference type="EMBL" id="CAF0957539.1"/>
    </source>
</evidence>
<dbReference type="OrthoDB" id="120976at2759"/>
<dbReference type="EMBL" id="CAJNOQ010002420">
    <property type="protein sequence ID" value="CAF0957539.1"/>
    <property type="molecule type" value="Genomic_DNA"/>
</dbReference>
<name>A0A814DRD1_9BILA</name>
<dbReference type="Proteomes" id="UP000663829">
    <property type="component" value="Unassembled WGS sequence"/>
</dbReference>
<reference evidence="1" key="1">
    <citation type="submission" date="2021-02" db="EMBL/GenBank/DDBJ databases">
        <authorList>
            <person name="Nowell W R."/>
        </authorList>
    </citation>
    <scope>NUCLEOTIDE SEQUENCE</scope>
</reference>